<protein>
    <submittedName>
        <fullName evidence="1">Uncharacterized protein</fullName>
    </submittedName>
</protein>
<name>X0WQG7_9ZZZZ</name>
<gene>
    <name evidence="1" type="ORF">S01H1_70357</name>
</gene>
<sequence>MKAKDLKQFIEKYNIEWNYADNEGIEDIVIFIYTFQIDRFIKIFTSDLFDDGGRDFTCTGQYFSILMKDICDYYGIELNEVFNKD</sequence>
<organism evidence="1">
    <name type="scientific">marine sediment metagenome</name>
    <dbReference type="NCBI Taxonomy" id="412755"/>
    <lineage>
        <taxon>unclassified sequences</taxon>
        <taxon>metagenomes</taxon>
        <taxon>ecological metagenomes</taxon>
    </lineage>
</organism>
<evidence type="ECO:0000313" key="1">
    <source>
        <dbReference type="EMBL" id="GAG32900.1"/>
    </source>
</evidence>
<dbReference type="AlphaFoldDB" id="X0WQG7"/>
<dbReference type="EMBL" id="BARS01046783">
    <property type="protein sequence ID" value="GAG32900.1"/>
    <property type="molecule type" value="Genomic_DNA"/>
</dbReference>
<proteinExistence type="predicted"/>
<reference evidence="1" key="1">
    <citation type="journal article" date="2014" name="Front. Microbiol.">
        <title>High frequency of phylogenetically diverse reductive dehalogenase-homologous genes in deep subseafloor sedimentary metagenomes.</title>
        <authorList>
            <person name="Kawai M."/>
            <person name="Futagami T."/>
            <person name="Toyoda A."/>
            <person name="Takaki Y."/>
            <person name="Nishi S."/>
            <person name="Hori S."/>
            <person name="Arai W."/>
            <person name="Tsubouchi T."/>
            <person name="Morono Y."/>
            <person name="Uchiyama I."/>
            <person name="Ito T."/>
            <person name="Fujiyama A."/>
            <person name="Inagaki F."/>
            <person name="Takami H."/>
        </authorList>
    </citation>
    <scope>NUCLEOTIDE SEQUENCE</scope>
    <source>
        <strain evidence="1">Expedition CK06-06</strain>
    </source>
</reference>
<comment type="caution">
    <text evidence="1">The sequence shown here is derived from an EMBL/GenBank/DDBJ whole genome shotgun (WGS) entry which is preliminary data.</text>
</comment>
<accession>X0WQG7</accession>